<feature type="transmembrane region" description="Helical" evidence="10">
    <location>
        <begin position="243"/>
        <end position="268"/>
    </location>
</feature>
<evidence type="ECO:0000256" key="7">
    <source>
        <dbReference type="ARBA" id="ARBA00023136"/>
    </source>
</evidence>
<evidence type="ECO:0000256" key="4">
    <source>
        <dbReference type="ARBA" id="ARBA00022719"/>
    </source>
</evidence>
<protein>
    <submittedName>
        <fullName evidence="12">Vitamin K epoxide reductase family protein</fullName>
    </submittedName>
</protein>
<keyword evidence="13" id="KW-1185">Reference proteome</keyword>
<keyword evidence="8" id="KW-1015">Disulfide bond</keyword>
<keyword evidence="5 10" id="KW-1133">Transmembrane helix</keyword>
<sequence length="528" mass="61730">MKGYHNIEKIIHNVGIRTTSIFRKNIKKQPNYPSIECLISTLDELKIGNITVKLQAEQLPKIYFPAIAQIQKDEEIVFIILRGIENDEVLIYDTDEGTKTIFLDELVKTWTGIIILLSIDESSIEPNFRKNRNNERIQTFEKGITYLVISLFFLAGLYCCRTLFDKLLWLMYSVGLTVAVLLLFNEFGEESETVQNICSLTSISNQNSTGCKVVTQSKASKIFNWISWSEIGLFYYSGSLLTLIVSFVYPITQLLSVIHLFSIIYFFWSVYYQWRVVKQWCTLCMLIQIISVLIFVIFLLSRTYDRINEITLNDFYSIVIPFSIPMALWFIIKHRWLESIKSLDFEKDLMNWTMNFDLFLAVLQKQPYTEIGRFSNEITIGNFQSSITLTMISNPLCKACAEAHKEVIELADYFVDELHVIIRFMGVNSDGQHVINHFYSFEGPENTLGVVEDWYKTKDLKKWNEKYPNFSQIHEQPETKEMEKWISSLNVEHTPTFFINGKQIIQPYSIYNLKYYIKKLSEEIMIEG</sequence>
<dbReference type="SUPFAM" id="SSF52833">
    <property type="entry name" value="Thioredoxin-like"/>
    <property type="match status" value="1"/>
</dbReference>
<feature type="transmembrane region" description="Helical" evidence="10">
    <location>
        <begin position="280"/>
        <end position="300"/>
    </location>
</feature>
<evidence type="ECO:0000256" key="9">
    <source>
        <dbReference type="ARBA" id="ARBA00023284"/>
    </source>
</evidence>
<proteinExistence type="inferred from homology"/>
<keyword evidence="3 10" id="KW-0812">Transmembrane</keyword>
<keyword evidence="6" id="KW-0560">Oxidoreductase</keyword>
<dbReference type="InterPro" id="IPR012336">
    <property type="entry name" value="Thioredoxin-like_fold"/>
</dbReference>
<dbReference type="CDD" id="cd12921">
    <property type="entry name" value="VKOR_4"/>
    <property type="match status" value="1"/>
</dbReference>
<feature type="transmembrane region" description="Helical" evidence="10">
    <location>
        <begin position="143"/>
        <end position="160"/>
    </location>
</feature>
<dbReference type="InterPro" id="IPR005074">
    <property type="entry name" value="Peptidase_C39"/>
</dbReference>
<evidence type="ECO:0000256" key="3">
    <source>
        <dbReference type="ARBA" id="ARBA00022692"/>
    </source>
</evidence>
<dbReference type="InterPro" id="IPR036249">
    <property type="entry name" value="Thioredoxin-like_sf"/>
</dbReference>
<dbReference type="Pfam" id="PF13462">
    <property type="entry name" value="Thioredoxin_4"/>
    <property type="match status" value="1"/>
</dbReference>
<dbReference type="Pfam" id="PF07884">
    <property type="entry name" value="VKOR"/>
    <property type="match status" value="1"/>
</dbReference>
<dbReference type="InterPro" id="IPR012932">
    <property type="entry name" value="VKOR"/>
</dbReference>
<evidence type="ECO:0000256" key="6">
    <source>
        <dbReference type="ARBA" id="ARBA00023002"/>
    </source>
</evidence>
<dbReference type="Gene3D" id="3.40.30.10">
    <property type="entry name" value="Glutaredoxin"/>
    <property type="match status" value="1"/>
</dbReference>
<evidence type="ECO:0000313" key="12">
    <source>
        <dbReference type="EMBL" id="MFD3293431.1"/>
    </source>
</evidence>
<keyword evidence="9" id="KW-0676">Redox-active center</keyword>
<feature type="transmembrane region" description="Helical" evidence="10">
    <location>
        <begin position="167"/>
        <end position="184"/>
    </location>
</feature>
<evidence type="ECO:0000256" key="1">
    <source>
        <dbReference type="ARBA" id="ARBA00004141"/>
    </source>
</evidence>
<dbReference type="EMBL" id="JBBKXY010000002">
    <property type="protein sequence ID" value="MFD3293431.1"/>
    <property type="molecule type" value="Genomic_DNA"/>
</dbReference>
<evidence type="ECO:0000256" key="8">
    <source>
        <dbReference type="ARBA" id="ARBA00023157"/>
    </source>
</evidence>
<gene>
    <name evidence="12" type="ORF">SKC35_07015</name>
</gene>
<dbReference type="Proteomes" id="UP001598112">
    <property type="component" value="Unassembled WGS sequence"/>
</dbReference>
<dbReference type="Gene3D" id="3.90.70.10">
    <property type="entry name" value="Cysteine proteinases"/>
    <property type="match status" value="1"/>
</dbReference>
<feature type="transmembrane region" description="Helical" evidence="10">
    <location>
        <begin position="315"/>
        <end position="332"/>
    </location>
</feature>
<comment type="subcellular location">
    <subcellularLocation>
        <location evidence="1">Membrane</location>
        <topology evidence="1">Multi-pass membrane protein</topology>
    </subcellularLocation>
</comment>
<name>A0ABW6D5D5_9BACT</name>
<dbReference type="PROSITE" id="PS50990">
    <property type="entry name" value="PEPTIDASE_C39"/>
    <property type="match status" value="1"/>
</dbReference>
<evidence type="ECO:0000256" key="2">
    <source>
        <dbReference type="ARBA" id="ARBA00006214"/>
    </source>
</evidence>
<comment type="similarity">
    <text evidence="2">Belongs to the VKOR family.</text>
</comment>
<evidence type="ECO:0000256" key="5">
    <source>
        <dbReference type="ARBA" id="ARBA00022989"/>
    </source>
</evidence>
<dbReference type="Pfam" id="PF03412">
    <property type="entry name" value="Peptidase_C39"/>
    <property type="match status" value="1"/>
</dbReference>
<comment type="caution">
    <text evidence="12">The sequence shown here is derived from an EMBL/GenBank/DDBJ whole genome shotgun (WGS) entry which is preliminary data.</text>
</comment>
<feature type="domain" description="Peptidase C39" evidence="11">
    <location>
        <begin position="2"/>
        <end position="117"/>
    </location>
</feature>
<keyword evidence="7 10" id="KW-0472">Membrane</keyword>
<keyword evidence="4" id="KW-0874">Quinone</keyword>
<evidence type="ECO:0000256" key="10">
    <source>
        <dbReference type="SAM" id="Phobius"/>
    </source>
</evidence>
<organism evidence="12 13">
    <name type="scientific">Aquirufa originis</name>
    <dbReference type="NCBI Taxonomy" id="3096514"/>
    <lineage>
        <taxon>Bacteria</taxon>
        <taxon>Pseudomonadati</taxon>
        <taxon>Bacteroidota</taxon>
        <taxon>Cytophagia</taxon>
        <taxon>Cytophagales</taxon>
        <taxon>Flectobacillaceae</taxon>
        <taxon>Aquirufa</taxon>
    </lineage>
</organism>
<reference evidence="12 13" key="1">
    <citation type="submission" date="2024-03" db="EMBL/GenBank/DDBJ databases">
        <title>Aquirufa genome sequencing.</title>
        <authorList>
            <person name="Pitt A."/>
            <person name="Hahn M.W."/>
        </authorList>
    </citation>
    <scope>NUCLEOTIDE SEQUENCE [LARGE SCALE GENOMIC DNA]</scope>
    <source>
        <strain evidence="12 13">KTFRIE-69F</strain>
    </source>
</reference>
<evidence type="ECO:0000259" key="11">
    <source>
        <dbReference type="PROSITE" id="PS50990"/>
    </source>
</evidence>
<dbReference type="RefSeq" id="WP_377978677.1">
    <property type="nucleotide sequence ID" value="NZ_JBBKXY010000002.1"/>
</dbReference>
<dbReference type="Gene3D" id="1.20.1440.130">
    <property type="entry name" value="VKOR domain"/>
    <property type="match status" value="1"/>
</dbReference>
<evidence type="ECO:0000313" key="13">
    <source>
        <dbReference type="Proteomes" id="UP001598112"/>
    </source>
</evidence>
<accession>A0ABW6D5D5</accession>
<dbReference type="InterPro" id="IPR038354">
    <property type="entry name" value="VKOR_sf"/>
</dbReference>